<dbReference type="Pfam" id="PF06725">
    <property type="entry name" value="3D"/>
    <property type="match status" value="1"/>
</dbReference>
<dbReference type="InterPro" id="IPR036908">
    <property type="entry name" value="RlpA-like_sf"/>
</dbReference>
<dbReference type="OrthoDB" id="9798935at2"/>
<dbReference type="PANTHER" id="PTHR39160">
    <property type="entry name" value="CELL WALL-BINDING PROTEIN YOCH"/>
    <property type="match status" value="1"/>
</dbReference>
<proteinExistence type="predicted"/>
<dbReference type="SUPFAM" id="SSF50685">
    <property type="entry name" value="Barwin-like endoglucanases"/>
    <property type="match status" value="1"/>
</dbReference>
<dbReference type="GO" id="GO:0004553">
    <property type="term" value="F:hydrolase activity, hydrolyzing O-glycosyl compounds"/>
    <property type="evidence" value="ECO:0007669"/>
    <property type="project" value="InterPro"/>
</dbReference>
<reference evidence="4" key="1">
    <citation type="submission" date="2015-05" db="EMBL/GenBank/DDBJ databases">
        <authorList>
            <person name="Urmite Genomes"/>
        </authorList>
    </citation>
    <scope>NUCLEOTIDE SEQUENCE [LARGE SCALE GENOMIC DNA]</scope>
    <source>
        <strain evidence="4">LF1</strain>
    </source>
</reference>
<evidence type="ECO:0000256" key="1">
    <source>
        <dbReference type="ARBA" id="ARBA00022729"/>
    </source>
</evidence>
<dbReference type="RefSeq" id="WP_090632838.1">
    <property type="nucleotide sequence ID" value="NZ_CVRB01000001.1"/>
</dbReference>
<dbReference type="InterPro" id="IPR010611">
    <property type="entry name" value="3D_dom"/>
</dbReference>
<dbReference type="STRING" id="1499688.BN000_01526"/>
<protein>
    <submittedName>
        <fullName evidence="3">3D domain protein</fullName>
    </submittedName>
</protein>
<dbReference type="EMBL" id="CVRB01000001">
    <property type="protein sequence ID" value="CRK81617.1"/>
    <property type="molecule type" value="Genomic_DNA"/>
</dbReference>
<organism evidence="3 4">
    <name type="scientific">Neobacillus massiliamazoniensis</name>
    <dbReference type="NCBI Taxonomy" id="1499688"/>
    <lineage>
        <taxon>Bacteria</taxon>
        <taxon>Bacillati</taxon>
        <taxon>Bacillota</taxon>
        <taxon>Bacilli</taxon>
        <taxon>Bacillales</taxon>
        <taxon>Bacillaceae</taxon>
        <taxon>Neobacillus</taxon>
    </lineage>
</organism>
<feature type="domain" description="3D" evidence="2">
    <location>
        <begin position="141"/>
        <end position="202"/>
    </location>
</feature>
<keyword evidence="1" id="KW-0732">Signal</keyword>
<dbReference type="InterPro" id="IPR051933">
    <property type="entry name" value="Resuscitation_pf_RpfB"/>
</dbReference>
<dbReference type="Gene3D" id="2.40.40.10">
    <property type="entry name" value="RlpA-like domain"/>
    <property type="match status" value="1"/>
</dbReference>
<evidence type="ECO:0000313" key="3">
    <source>
        <dbReference type="EMBL" id="CRK81617.1"/>
    </source>
</evidence>
<name>A0A0U1NU90_9BACI</name>
<dbReference type="GO" id="GO:0009254">
    <property type="term" value="P:peptidoglycan turnover"/>
    <property type="evidence" value="ECO:0007669"/>
    <property type="project" value="InterPro"/>
</dbReference>
<accession>A0A0U1NU90</accession>
<evidence type="ECO:0000313" key="4">
    <source>
        <dbReference type="Proteomes" id="UP000199087"/>
    </source>
</evidence>
<dbReference type="GO" id="GO:0019867">
    <property type="term" value="C:outer membrane"/>
    <property type="evidence" value="ECO:0007669"/>
    <property type="project" value="InterPro"/>
</dbReference>
<dbReference type="CDD" id="cd22786">
    <property type="entry name" value="DPBB_YuiC-like"/>
    <property type="match status" value="1"/>
</dbReference>
<dbReference type="PANTHER" id="PTHR39160:SF4">
    <property type="entry name" value="RESUSCITATION-PROMOTING FACTOR RPFB"/>
    <property type="match status" value="1"/>
</dbReference>
<dbReference type="AlphaFoldDB" id="A0A0U1NU90"/>
<evidence type="ECO:0000259" key="2">
    <source>
        <dbReference type="Pfam" id="PF06725"/>
    </source>
</evidence>
<gene>
    <name evidence="3" type="ORF">BN000_01526</name>
</gene>
<keyword evidence="4" id="KW-1185">Reference proteome</keyword>
<sequence>MNNLKSGTKRFAMTVLFCMALIVTFQSISGVNVKTLFPFAKFKMEKELKDSEIFTHQFKSLGIVFKNLKQLIHHEANQSVTKASAATETTLENAFDWSKYPSKTVLATGYTAGFESTGKYQGHPQYGITYSGVKVKRDLYSTVAADLTIFPIGTILFIPGYGYGVVADKGGAIKGDELDLYYETVDDVYKHWGKKQVDVYVVQIGNGKLTEEQLQSLNEDKSMQVFRQQYIKTERK</sequence>
<dbReference type="Proteomes" id="UP000199087">
    <property type="component" value="Unassembled WGS sequence"/>
</dbReference>